<evidence type="ECO:0000256" key="1">
    <source>
        <dbReference type="ARBA" id="ARBA00004651"/>
    </source>
</evidence>
<evidence type="ECO:0000256" key="6">
    <source>
        <dbReference type="ARBA" id="ARBA00022989"/>
    </source>
</evidence>
<dbReference type="InterPro" id="IPR001463">
    <property type="entry name" value="Na/Ala_symport"/>
</dbReference>
<name>A0A0J0YNV5_9NEIS</name>
<dbReference type="Proteomes" id="UP000036027">
    <property type="component" value="Unassembled WGS sequence"/>
</dbReference>
<evidence type="ECO:0000313" key="10">
    <source>
        <dbReference type="Proteomes" id="UP000036027"/>
    </source>
</evidence>
<sequence length="77" mass="8548">QGVPSSIIQAGAVYTQTAMEIIMPGFGSFFVALALFFFSFTTIMAYYYIAETNIKYISSQIKMDWAITLLKFGIIVG</sequence>
<dbReference type="PANTHER" id="PTHR30330:SF7">
    <property type="entry name" value="SODIUM_PROTON-DEPENDENT ALANINE CARRIER PROTEIN YRBD-RELATED"/>
    <property type="match status" value="1"/>
</dbReference>
<dbReference type="GO" id="GO:0005886">
    <property type="term" value="C:plasma membrane"/>
    <property type="evidence" value="ECO:0007669"/>
    <property type="project" value="UniProtKB-SubCell"/>
</dbReference>
<keyword evidence="3" id="KW-0813">Transport</keyword>
<evidence type="ECO:0000313" key="9">
    <source>
        <dbReference type="EMBL" id="KLT71829.1"/>
    </source>
</evidence>
<keyword evidence="5 8" id="KW-0812">Transmembrane</keyword>
<proteinExistence type="inferred from homology"/>
<protein>
    <submittedName>
        <fullName evidence="9">Uncharacterized protein</fullName>
    </submittedName>
</protein>
<gene>
    <name evidence="9" type="ORF">PL75_11545</name>
</gene>
<evidence type="ECO:0000256" key="5">
    <source>
        <dbReference type="ARBA" id="ARBA00022692"/>
    </source>
</evidence>
<feature type="transmembrane region" description="Helical" evidence="8">
    <location>
        <begin position="29"/>
        <end position="49"/>
    </location>
</feature>
<dbReference type="PANTHER" id="PTHR30330">
    <property type="entry name" value="AGSS FAMILY TRANSPORTER, SODIUM-ALANINE"/>
    <property type="match status" value="1"/>
</dbReference>
<feature type="non-terminal residue" evidence="9">
    <location>
        <position position="77"/>
    </location>
</feature>
<dbReference type="Pfam" id="PF01235">
    <property type="entry name" value="Na_Ala_symp"/>
    <property type="match status" value="1"/>
</dbReference>
<comment type="caution">
    <text evidence="9">The sequence shown here is derived from an EMBL/GenBank/DDBJ whole genome shotgun (WGS) entry which is preliminary data.</text>
</comment>
<evidence type="ECO:0000256" key="2">
    <source>
        <dbReference type="ARBA" id="ARBA00009261"/>
    </source>
</evidence>
<comment type="subcellular location">
    <subcellularLocation>
        <location evidence="1">Cell membrane</location>
        <topology evidence="1">Multi-pass membrane protein</topology>
    </subcellularLocation>
</comment>
<dbReference type="RefSeq" id="WP_047762080.1">
    <property type="nucleotide sequence ID" value="NZ_JTDO01000237.1"/>
</dbReference>
<dbReference type="EMBL" id="JTDO01000237">
    <property type="protein sequence ID" value="KLT71829.1"/>
    <property type="molecule type" value="Genomic_DNA"/>
</dbReference>
<evidence type="ECO:0000256" key="4">
    <source>
        <dbReference type="ARBA" id="ARBA00022475"/>
    </source>
</evidence>
<feature type="non-terminal residue" evidence="9">
    <location>
        <position position="1"/>
    </location>
</feature>
<keyword evidence="10" id="KW-1185">Reference proteome</keyword>
<reference evidence="9 10" key="1">
    <citation type="submission" date="2014-11" db="EMBL/GenBank/DDBJ databases">
        <title>Genome of a novel goose pathogen.</title>
        <authorList>
            <person name="Hansen C.M."/>
            <person name="Hueffer K."/>
            <person name="Choi S.C."/>
        </authorList>
    </citation>
    <scope>NUCLEOTIDE SEQUENCE [LARGE SCALE GENOMIC DNA]</scope>
    <source>
        <strain evidence="9 10">KH1503</strain>
    </source>
</reference>
<keyword evidence="7 8" id="KW-0472">Membrane</keyword>
<organism evidence="9 10">
    <name type="scientific">Neisseria arctica</name>
    <dbReference type="NCBI Taxonomy" id="1470200"/>
    <lineage>
        <taxon>Bacteria</taxon>
        <taxon>Pseudomonadati</taxon>
        <taxon>Pseudomonadota</taxon>
        <taxon>Betaproteobacteria</taxon>
        <taxon>Neisseriales</taxon>
        <taxon>Neisseriaceae</taxon>
        <taxon>Neisseria</taxon>
    </lineage>
</organism>
<evidence type="ECO:0000256" key="8">
    <source>
        <dbReference type="SAM" id="Phobius"/>
    </source>
</evidence>
<accession>A0A0J0YNV5</accession>
<evidence type="ECO:0000256" key="7">
    <source>
        <dbReference type="ARBA" id="ARBA00023136"/>
    </source>
</evidence>
<comment type="similarity">
    <text evidence="2">Belongs to the alanine or glycine:cation symporter (AGCS) (TC 2.A.25) family.</text>
</comment>
<dbReference type="GO" id="GO:0005283">
    <property type="term" value="F:amino acid:sodium symporter activity"/>
    <property type="evidence" value="ECO:0007669"/>
    <property type="project" value="InterPro"/>
</dbReference>
<keyword evidence="4" id="KW-1003">Cell membrane</keyword>
<keyword evidence="6 8" id="KW-1133">Transmembrane helix</keyword>
<evidence type="ECO:0000256" key="3">
    <source>
        <dbReference type="ARBA" id="ARBA00022448"/>
    </source>
</evidence>
<dbReference type="AlphaFoldDB" id="A0A0J0YNV5"/>